<dbReference type="EMBL" id="CP016793">
    <property type="protein sequence ID" value="ANZ40025.1"/>
    <property type="molecule type" value="Genomic_DNA"/>
</dbReference>
<dbReference type="Proteomes" id="UP000093053">
    <property type="component" value="Chromosome"/>
</dbReference>
<protein>
    <submittedName>
        <fullName evidence="2">Uncharacterized protein</fullName>
    </submittedName>
</protein>
<accession>A0A1B2HQP9</accession>
<feature type="region of interest" description="Disordered" evidence="1">
    <location>
        <begin position="1"/>
        <end position="72"/>
    </location>
</feature>
<name>A0A1B2HQP9_9PSEU</name>
<gene>
    <name evidence="2" type="ORF">BBK82_32285</name>
</gene>
<organism evidence="2 3">
    <name type="scientific">Lentzea guizhouensis</name>
    <dbReference type="NCBI Taxonomy" id="1586287"/>
    <lineage>
        <taxon>Bacteria</taxon>
        <taxon>Bacillati</taxon>
        <taxon>Actinomycetota</taxon>
        <taxon>Actinomycetes</taxon>
        <taxon>Pseudonocardiales</taxon>
        <taxon>Pseudonocardiaceae</taxon>
        <taxon>Lentzea</taxon>
    </lineage>
</organism>
<feature type="compositionally biased region" description="Low complexity" evidence="1">
    <location>
        <begin position="1"/>
        <end position="13"/>
    </location>
</feature>
<sequence>MSTPTAAPASSPAQLTPGMRAGVLLGGTTGPAVLGGPVGDTNARNAAQNGGMAPPASGARGDDDQEHENQMPTLDHGLFELDERACPPVIGVEA</sequence>
<evidence type="ECO:0000313" key="2">
    <source>
        <dbReference type="EMBL" id="ANZ40025.1"/>
    </source>
</evidence>
<evidence type="ECO:0000313" key="3">
    <source>
        <dbReference type="Proteomes" id="UP000093053"/>
    </source>
</evidence>
<proteinExistence type="predicted"/>
<reference evidence="2 3" key="1">
    <citation type="submission" date="2016-07" db="EMBL/GenBank/DDBJ databases">
        <title>Complete genome sequence of the Lentzea guizhouensis DHS C013.</title>
        <authorList>
            <person name="Cao C."/>
        </authorList>
    </citation>
    <scope>NUCLEOTIDE SEQUENCE [LARGE SCALE GENOMIC DNA]</scope>
    <source>
        <strain evidence="2 3">DHS C013</strain>
    </source>
</reference>
<evidence type="ECO:0000256" key="1">
    <source>
        <dbReference type="SAM" id="MobiDB-lite"/>
    </source>
</evidence>
<dbReference type="AlphaFoldDB" id="A0A1B2HQP9"/>
<dbReference type="RefSeq" id="WP_065918366.1">
    <property type="nucleotide sequence ID" value="NZ_CP016793.1"/>
</dbReference>
<keyword evidence="3" id="KW-1185">Reference proteome</keyword>
<dbReference type="OrthoDB" id="3681508at2"/>
<dbReference type="STRING" id="1586287.BBK82_32285"/>
<dbReference type="KEGG" id="led:BBK82_32285"/>